<feature type="compositionally biased region" description="Polar residues" evidence="1">
    <location>
        <begin position="222"/>
        <end position="231"/>
    </location>
</feature>
<comment type="caution">
    <text evidence="3">The sequence shown here is derived from an EMBL/GenBank/DDBJ whole genome shotgun (WGS) entry which is preliminary data.</text>
</comment>
<feature type="compositionally biased region" description="Polar residues" evidence="1">
    <location>
        <begin position="251"/>
        <end position="267"/>
    </location>
</feature>
<dbReference type="PANTHER" id="PTHR28244:SF3">
    <property type="entry name" value="EXTRACELLULAR MUTANT PROTEIN 11 C-TERMINAL DOMAIN-CONTAINING PROTEIN"/>
    <property type="match status" value="1"/>
</dbReference>
<feature type="domain" description="Extracellular mutant protein 11 C-terminal" evidence="2">
    <location>
        <begin position="389"/>
        <end position="520"/>
    </location>
</feature>
<feature type="compositionally biased region" description="Polar residues" evidence="1">
    <location>
        <begin position="60"/>
        <end position="73"/>
    </location>
</feature>
<feature type="compositionally biased region" description="Polar residues" evidence="1">
    <location>
        <begin position="20"/>
        <end position="31"/>
    </location>
</feature>
<feature type="compositionally biased region" description="Basic and acidic residues" evidence="1">
    <location>
        <begin position="78"/>
        <end position="88"/>
    </location>
</feature>
<sequence length="536" mass="60299">MSGLQKYVKGTRNGRPESPHQGQPKVNQQRALQAANLKVAMRPEVARPGNAQGLHGRGGSITQNQSASLQQQHLQRRPSGEGQKRDPYDTDAESIDTTVNHSIIQVEDTQLFDQQQSQPDVQEDESGEDEEGSDEDESGDDRRFPDHVWQYLADCGYMNASYDEQIQFLQQTQPHILRTVDGDSYPTTTDGNPTEVDEQQEQSVDQPDSLSPSPQRLAGHGQTPSISNQQHQQRHRTANLQHANLTAQQTSRLYQQGSQIRGQQRLQQGAALEGGETSQERGTIELPTSQPPTYSQTTRGQEYSTPSHAHARPDIAARSGQDGFPQQSMRFQLAPERTQNAVPRIVEPAVTSKRILATHTKIVPIVQQPVGPAAVDPSTVEELPEHAGDYEPEVLHAMKYEELRDESFDKDPRENEPVLPEGMCEKPLDERLQFAQQELDPSHQARFFSTLPTAEWEEAGDWFLDQFSAIIMRTRAARQKKRKEAQNFEKDIDKRHQHVAKKQRMVKDALAKMQAQGEGLVPKSPRVSKSPRPRRD</sequence>
<protein>
    <recommendedName>
        <fullName evidence="2">Extracellular mutant protein 11 C-terminal domain-containing protein</fullName>
    </recommendedName>
</protein>
<dbReference type="InterPro" id="IPR029178">
    <property type="entry name" value="Ecm11_C"/>
</dbReference>
<feature type="region of interest" description="Disordered" evidence="1">
    <location>
        <begin position="251"/>
        <end position="308"/>
    </location>
</feature>
<dbReference type="AlphaFoldDB" id="A0A9P4WNT7"/>
<dbReference type="InterPro" id="IPR053029">
    <property type="entry name" value="RNA_pol_I-specific_init_factor"/>
</dbReference>
<feature type="region of interest" description="Disordered" evidence="1">
    <location>
        <begin position="179"/>
        <end position="238"/>
    </location>
</feature>
<dbReference type="OrthoDB" id="5346740at2759"/>
<dbReference type="Pfam" id="PF15463">
    <property type="entry name" value="ECM11"/>
    <property type="match status" value="1"/>
</dbReference>
<dbReference type="PANTHER" id="PTHR28244">
    <property type="entry name" value="RNA POLYMERASE I-SPECIFIC TRANSCRIPTION INITIATION FACTOR RRN11"/>
    <property type="match status" value="1"/>
</dbReference>
<organism evidence="3 4">
    <name type="scientific">Didymella heteroderae</name>
    <dbReference type="NCBI Taxonomy" id="1769908"/>
    <lineage>
        <taxon>Eukaryota</taxon>
        <taxon>Fungi</taxon>
        <taxon>Dikarya</taxon>
        <taxon>Ascomycota</taxon>
        <taxon>Pezizomycotina</taxon>
        <taxon>Dothideomycetes</taxon>
        <taxon>Pleosporomycetidae</taxon>
        <taxon>Pleosporales</taxon>
        <taxon>Pleosporineae</taxon>
        <taxon>Didymellaceae</taxon>
        <taxon>Didymella</taxon>
    </lineage>
</organism>
<feature type="compositionally biased region" description="Acidic residues" evidence="1">
    <location>
        <begin position="121"/>
        <end position="139"/>
    </location>
</feature>
<feature type="region of interest" description="Disordered" evidence="1">
    <location>
        <begin position="482"/>
        <end position="536"/>
    </location>
</feature>
<feature type="region of interest" description="Disordered" evidence="1">
    <location>
        <begin position="1"/>
        <end position="145"/>
    </location>
</feature>
<keyword evidence="4" id="KW-1185">Reference proteome</keyword>
<feature type="compositionally biased region" description="Basic residues" evidence="1">
    <location>
        <begin position="495"/>
        <end position="504"/>
    </location>
</feature>
<evidence type="ECO:0000313" key="4">
    <source>
        <dbReference type="Proteomes" id="UP000758155"/>
    </source>
</evidence>
<dbReference type="GO" id="GO:0042790">
    <property type="term" value="P:nucleolar large rRNA transcription by RNA polymerase I"/>
    <property type="evidence" value="ECO:0007669"/>
    <property type="project" value="TreeGrafter"/>
</dbReference>
<evidence type="ECO:0000313" key="3">
    <source>
        <dbReference type="EMBL" id="KAF3037626.1"/>
    </source>
</evidence>
<gene>
    <name evidence="3" type="ORF">E8E12_004163</name>
</gene>
<evidence type="ECO:0000256" key="1">
    <source>
        <dbReference type="SAM" id="MobiDB-lite"/>
    </source>
</evidence>
<dbReference type="GO" id="GO:0017025">
    <property type="term" value="F:TBP-class protein binding"/>
    <property type="evidence" value="ECO:0007669"/>
    <property type="project" value="TreeGrafter"/>
</dbReference>
<reference evidence="3" key="1">
    <citation type="submission" date="2019-04" db="EMBL/GenBank/DDBJ databases">
        <title>Sequencing of skin fungus with MAO and IRED activity.</title>
        <authorList>
            <person name="Marsaioli A.J."/>
            <person name="Bonatto J.M.C."/>
            <person name="Reis Junior O."/>
        </authorList>
    </citation>
    <scope>NUCLEOTIDE SEQUENCE</scope>
    <source>
        <strain evidence="3">28M1</strain>
    </source>
</reference>
<proteinExistence type="predicted"/>
<dbReference type="Proteomes" id="UP000758155">
    <property type="component" value="Unassembled WGS sequence"/>
</dbReference>
<name>A0A9P4WNT7_9PLEO</name>
<evidence type="ECO:0000259" key="2">
    <source>
        <dbReference type="Pfam" id="PF15463"/>
    </source>
</evidence>
<accession>A0A9P4WNT7</accession>
<dbReference type="GO" id="GO:0070860">
    <property type="term" value="C:RNA polymerase I core factor complex"/>
    <property type="evidence" value="ECO:0007669"/>
    <property type="project" value="TreeGrafter"/>
</dbReference>
<dbReference type="GO" id="GO:0001164">
    <property type="term" value="F:RNA polymerase I core promoter sequence-specific DNA binding"/>
    <property type="evidence" value="ECO:0007669"/>
    <property type="project" value="TreeGrafter"/>
</dbReference>
<feature type="compositionally biased region" description="Low complexity" evidence="1">
    <location>
        <begin position="287"/>
        <end position="298"/>
    </location>
</feature>
<feature type="compositionally biased region" description="Polar residues" evidence="1">
    <location>
        <begin position="95"/>
        <end position="120"/>
    </location>
</feature>
<dbReference type="EMBL" id="SWKV01000041">
    <property type="protein sequence ID" value="KAF3037626.1"/>
    <property type="molecule type" value="Genomic_DNA"/>
</dbReference>
<feature type="compositionally biased region" description="Basic and acidic residues" evidence="1">
    <location>
        <begin position="484"/>
        <end position="494"/>
    </location>
</feature>